<dbReference type="EMBL" id="NUBY01000122">
    <property type="protein sequence ID" value="PEQ01278.1"/>
    <property type="molecule type" value="Genomic_DNA"/>
</dbReference>
<proteinExistence type="predicted"/>
<accession>A0A2A8HBU7</accession>
<organism evidence="1 2">
    <name type="scientific">Bacillus toyonensis</name>
    <dbReference type="NCBI Taxonomy" id="155322"/>
    <lineage>
        <taxon>Bacteria</taxon>
        <taxon>Bacillati</taxon>
        <taxon>Bacillota</taxon>
        <taxon>Bacilli</taxon>
        <taxon>Bacillales</taxon>
        <taxon>Bacillaceae</taxon>
        <taxon>Bacillus</taxon>
        <taxon>Bacillus cereus group</taxon>
    </lineage>
</organism>
<sequence length="62" mass="7445">MAKVVIIHIAYKLREKRISSVKTLTLCKLNNKKYNGGREFFRDSLYLEVLNGYNRYNSYVRR</sequence>
<dbReference type="Proteomes" id="UP000220841">
    <property type="component" value="Unassembled WGS sequence"/>
</dbReference>
<evidence type="ECO:0000313" key="1">
    <source>
        <dbReference type="EMBL" id="PEQ01278.1"/>
    </source>
</evidence>
<evidence type="ECO:0000313" key="2">
    <source>
        <dbReference type="Proteomes" id="UP000220841"/>
    </source>
</evidence>
<reference evidence="1 2" key="1">
    <citation type="submission" date="2017-09" db="EMBL/GenBank/DDBJ databases">
        <title>Large-scale bioinformatics analysis of Bacillus genomes uncovers conserved roles of natural products in bacterial physiology.</title>
        <authorList>
            <consortium name="Agbiome Team Llc"/>
            <person name="Bleich R.M."/>
            <person name="Grubbs K.J."/>
            <person name="Santa Maria K.C."/>
            <person name="Allen S.E."/>
            <person name="Farag S."/>
            <person name="Shank E.A."/>
            <person name="Bowers A."/>
        </authorList>
    </citation>
    <scope>NUCLEOTIDE SEQUENCE [LARGE SCALE GENOMIC DNA]</scope>
    <source>
        <strain evidence="1 2">AFS021349</strain>
    </source>
</reference>
<comment type="caution">
    <text evidence="1">The sequence shown here is derived from an EMBL/GenBank/DDBJ whole genome shotgun (WGS) entry which is preliminary data.</text>
</comment>
<dbReference type="AlphaFoldDB" id="A0A2A8HBU7"/>
<gene>
    <name evidence="1" type="ORF">CN585_21845</name>
</gene>
<protein>
    <submittedName>
        <fullName evidence="1">Uncharacterized protein</fullName>
    </submittedName>
</protein>
<name>A0A2A8HBU7_9BACI</name>